<sequence length="276" mass="30952">MKRRRMCILLGFLLILSILVRAYYDTNYFKVAELQLTTTKLDNGQSFQILQITDLHNKQFGTNNEKLIHKVKDIDADAIVITGDLIDRKTSDLQPVFTLIERLKEITSPIYFVSGNHEWENEEKAAFFAGLTERGIQILDNQNQTLEIDGITVNLTGVADLSTNHDNIVKAMKGIHIQDFTVLLSHTPPINSYDEYSDMIDIVLSGHTHGGQIRVPFIGAIVAPEQGLFPKHPGGLVSLYENKQIYIDSGLGTSNVPIRLFNQSQMTLITVVGENK</sequence>
<keyword evidence="2" id="KW-1185">Reference proteome</keyword>
<evidence type="ECO:0000313" key="1">
    <source>
        <dbReference type="EMBL" id="MDX8045920.1"/>
    </source>
</evidence>
<reference evidence="1" key="1">
    <citation type="submission" date="2023-11" db="EMBL/GenBank/DDBJ databases">
        <title>Gracilibacillus pellucida a moderately halophilic bacterium isolated from saline soil in Xinjiang province.</title>
        <authorList>
            <person name="Zhang Z."/>
            <person name="Tan F."/>
            <person name="Wang Y."/>
            <person name="Xia M."/>
        </authorList>
    </citation>
    <scope>NUCLEOTIDE SEQUENCE</scope>
    <source>
        <strain evidence="1">S3-1-1</strain>
    </source>
</reference>
<name>A0ACC6M4U2_9BACI</name>
<dbReference type="EMBL" id="JAWZSR010000004">
    <property type="protein sequence ID" value="MDX8045920.1"/>
    <property type="molecule type" value="Genomic_DNA"/>
</dbReference>
<protein>
    <submittedName>
        <fullName evidence="1">Metallophosphoesterase</fullName>
    </submittedName>
</protein>
<organism evidence="1 2">
    <name type="scientific">Gracilibacillus pellucidus</name>
    <dbReference type="NCBI Taxonomy" id="3095368"/>
    <lineage>
        <taxon>Bacteria</taxon>
        <taxon>Bacillati</taxon>
        <taxon>Bacillota</taxon>
        <taxon>Bacilli</taxon>
        <taxon>Bacillales</taxon>
        <taxon>Bacillaceae</taxon>
        <taxon>Gracilibacillus</taxon>
    </lineage>
</organism>
<evidence type="ECO:0000313" key="2">
    <source>
        <dbReference type="Proteomes" id="UP001277972"/>
    </source>
</evidence>
<dbReference type="Proteomes" id="UP001277972">
    <property type="component" value="Unassembled WGS sequence"/>
</dbReference>
<comment type="caution">
    <text evidence="1">The sequence shown here is derived from an EMBL/GenBank/DDBJ whole genome shotgun (WGS) entry which is preliminary data.</text>
</comment>
<accession>A0ACC6M4U2</accession>
<proteinExistence type="predicted"/>
<gene>
    <name evidence="1" type="ORF">SH601_07930</name>
</gene>